<keyword evidence="1" id="KW-0812">Transmembrane</keyword>
<protein>
    <submittedName>
        <fullName evidence="2">PepSY domain-containing protein</fullName>
    </submittedName>
</protein>
<dbReference type="EMBL" id="JAFHKS010000044">
    <property type="protein sequence ID" value="MBN3546850.1"/>
    <property type="molecule type" value="Genomic_DNA"/>
</dbReference>
<keyword evidence="1" id="KW-1133">Transmembrane helix</keyword>
<dbReference type="InterPro" id="IPR005625">
    <property type="entry name" value="PepSY-ass_TM"/>
</dbReference>
<proteinExistence type="predicted"/>
<keyword evidence="3" id="KW-1185">Reference proteome</keyword>
<feature type="transmembrane region" description="Helical" evidence="1">
    <location>
        <begin position="137"/>
        <end position="161"/>
    </location>
</feature>
<dbReference type="Pfam" id="PF03929">
    <property type="entry name" value="PepSY_TM"/>
    <property type="match status" value="1"/>
</dbReference>
<dbReference type="Proteomes" id="UP001319060">
    <property type="component" value="Unassembled WGS sequence"/>
</dbReference>
<evidence type="ECO:0000313" key="2">
    <source>
        <dbReference type="EMBL" id="MBN3546850.1"/>
    </source>
</evidence>
<evidence type="ECO:0000313" key="3">
    <source>
        <dbReference type="Proteomes" id="UP001319060"/>
    </source>
</evidence>
<organism evidence="2 3">
    <name type="scientific">Fictibacillus barbaricus</name>
    <dbReference type="NCBI Taxonomy" id="182136"/>
    <lineage>
        <taxon>Bacteria</taxon>
        <taxon>Bacillati</taxon>
        <taxon>Bacillota</taxon>
        <taxon>Bacilli</taxon>
        <taxon>Bacillales</taxon>
        <taxon>Fictibacillaceae</taxon>
        <taxon>Fictibacillus</taxon>
    </lineage>
</organism>
<feature type="transmembrane region" description="Helical" evidence="1">
    <location>
        <begin position="20"/>
        <end position="40"/>
    </location>
</feature>
<evidence type="ECO:0000256" key="1">
    <source>
        <dbReference type="SAM" id="Phobius"/>
    </source>
</evidence>
<name>A0ABS2ZF92_9BACL</name>
<dbReference type="RefSeq" id="WP_188401142.1">
    <property type="nucleotide sequence ID" value="NZ_BMCE01000001.1"/>
</dbReference>
<accession>A0ABS2ZF92</accession>
<gene>
    <name evidence="2" type="ORF">JYA64_16200</name>
</gene>
<reference evidence="2 3" key="1">
    <citation type="submission" date="2021-01" db="EMBL/GenBank/DDBJ databases">
        <title>Genome Sequencing of Type Strains.</title>
        <authorList>
            <person name="Lemaire J.F."/>
            <person name="Inderbitzin P."/>
            <person name="Collins S.B."/>
            <person name="Wespe N."/>
            <person name="Knight-Connoni V."/>
        </authorList>
    </citation>
    <scope>NUCLEOTIDE SEQUENCE [LARGE SCALE GENOMIC DNA]</scope>
    <source>
        <strain evidence="2 3">DSM 14730</strain>
    </source>
</reference>
<keyword evidence="1" id="KW-0472">Membrane</keyword>
<sequence length="180" mass="20342">MSNPAKFYQVSRKVHKWSGLLLSLIFMFVAVTGLLLVYMIPLGVTDDIKMGKDASPSQSISMDKVISIAISQDLPGVASVEDIFRIEYRPSANIYQIRFNNSQGLQLDASTGEVLSKKQDYSTFLITLHDGSYFGNWYRFSFLTLAGLSLILLSFSGYYMFGYPLYRRLKTKNKTSNLEV</sequence>
<comment type="caution">
    <text evidence="2">The sequence shown here is derived from an EMBL/GenBank/DDBJ whole genome shotgun (WGS) entry which is preliminary data.</text>
</comment>